<accession>A0A419FA03</accession>
<dbReference type="PANTHER" id="PTHR36438:SF1">
    <property type="entry name" value="IRON-SULFUR CLUSTER REPAIR PROTEIN YTFE"/>
    <property type="match status" value="1"/>
</dbReference>
<dbReference type="GO" id="GO:0005737">
    <property type="term" value="C:cytoplasm"/>
    <property type="evidence" value="ECO:0007669"/>
    <property type="project" value="UniProtKB-SubCell"/>
</dbReference>
<dbReference type="InterPro" id="IPR012312">
    <property type="entry name" value="Hemerythrin-like"/>
</dbReference>
<evidence type="ECO:0000313" key="7">
    <source>
        <dbReference type="Proteomes" id="UP000285961"/>
    </source>
</evidence>
<evidence type="ECO:0000256" key="3">
    <source>
        <dbReference type="ARBA" id="ARBA00022723"/>
    </source>
</evidence>
<evidence type="ECO:0000256" key="4">
    <source>
        <dbReference type="ARBA" id="ARBA00023004"/>
    </source>
</evidence>
<dbReference type="InterPro" id="IPR038062">
    <property type="entry name" value="ScdA-like_N_sf"/>
</dbReference>
<protein>
    <submittedName>
        <fullName evidence="6">Iron-sulfur cluster repair di-iron protein</fullName>
    </submittedName>
</protein>
<dbReference type="SUPFAM" id="SSF140683">
    <property type="entry name" value="SP0561-like"/>
    <property type="match status" value="1"/>
</dbReference>
<comment type="caution">
    <text evidence="6">The sequence shown here is derived from an EMBL/GenBank/DDBJ whole genome shotgun (WGS) entry which is preliminary data.</text>
</comment>
<dbReference type="Gene3D" id="1.10.3910.10">
    <property type="entry name" value="SP0561-like"/>
    <property type="match status" value="1"/>
</dbReference>
<keyword evidence="2" id="KW-0963">Cytoplasm</keyword>
<proteinExistence type="predicted"/>
<dbReference type="CDD" id="cd12108">
    <property type="entry name" value="Hr-like"/>
    <property type="match status" value="1"/>
</dbReference>
<evidence type="ECO:0000313" key="6">
    <source>
        <dbReference type="EMBL" id="RJP75378.1"/>
    </source>
</evidence>
<evidence type="ECO:0000256" key="1">
    <source>
        <dbReference type="ARBA" id="ARBA00004496"/>
    </source>
</evidence>
<dbReference type="Pfam" id="PF04405">
    <property type="entry name" value="ScdA_N"/>
    <property type="match status" value="1"/>
</dbReference>
<dbReference type="Pfam" id="PF01814">
    <property type="entry name" value="Hemerythrin"/>
    <property type="match status" value="1"/>
</dbReference>
<dbReference type="Gene3D" id="1.20.120.520">
    <property type="entry name" value="nmb1532 protein domain like"/>
    <property type="match status" value="1"/>
</dbReference>
<evidence type="ECO:0000259" key="5">
    <source>
        <dbReference type="Pfam" id="PF01814"/>
    </source>
</evidence>
<dbReference type="PANTHER" id="PTHR36438">
    <property type="entry name" value="IRON-SULFUR CLUSTER REPAIR PROTEIN YTFE"/>
    <property type="match status" value="1"/>
</dbReference>
<name>A0A419FA03_9BACT</name>
<gene>
    <name evidence="6" type="primary">ric</name>
    <name evidence="6" type="ORF">C4532_00585</name>
</gene>
<keyword evidence="4" id="KW-0408">Iron</keyword>
<dbReference type="InterPro" id="IPR019903">
    <property type="entry name" value="RIC_family"/>
</dbReference>
<dbReference type="EMBL" id="QZKI01000004">
    <property type="protein sequence ID" value="RJP75378.1"/>
    <property type="molecule type" value="Genomic_DNA"/>
</dbReference>
<comment type="subcellular location">
    <subcellularLocation>
        <location evidence="1">Cytoplasm</location>
    </subcellularLocation>
</comment>
<sequence length="244" mass="27520">MKESFNEQTTVGELVAQYPQTRAALEKIGIDYCCGGKHDLKTAAAEKGVPLDKVLAALKDSLQTQPVGDTRDWTVATLTELADHIEERHHTFMREQLPRLQDLLAKVLKAHGPKHGTMLNPLQGTYNSLRQEIEQHLMKEEQVLFPYIRQIDEAASRGKPAPEMHCGSVQNPIRQMEHEHDNAGNALSRMRQLTDNYTLPGDACNTFRALYDGLQALEDDLHQHIHLENNILFPKAIKLECASK</sequence>
<organism evidence="6 7">
    <name type="scientific">Candidatus Abyssobacteria bacterium SURF_17</name>
    <dbReference type="NCBI Taxonomy" id="2093361"/>
    <lineage>
        <taxon>Bacteria</taxon>
        <taxon>Pseudomonadati</taxon>
        <taxon>Candidatus Hydrogenedentota</taxon>
        <taxon>Candidatus Abyssobacteria</taxon>
    </lineage>
</organism>
<dbReference type="GO" id="GO:0046872">
    <property type="term" value="F:metal ion binding"/>
    <property type="evidence" value="ECO:0007669"/>
    <property type="project" value="UniProtKB-KW"/>
</dbReference>
<keyword evidence="3" id="KW-0479">Metal-binding</keyword>
<feature type="domain" description="Hemerythrin-like" evidence="5">
    <location>
        <begin position="84"/>
        <end position="236"/>
    </location>
</feature>
<dbReference type="Proteomes" id="UP000285961">
    <property type="component" value="Unassembled WGS sequence"/>
</dbReference>
<reference evidence="6 7" key="1">
    <citation type="journal article" date="2017" name="ISME J.">
        <title>Energy and carbon metabolisms in a deep terrestrial subsurface fluid microbial community.</title>
        <authorList>
            <person name="Momper L."/>
            <person name="Jungbluth S.P."/>
            <person name="Lee M.D."/>
            <person name="Amend J.P."/>
        </authorList>
    </citation>
    <scope>NUCLEOTIDE SEQUENCE [LARGE SCALE GENOMIC DNA]</scope>
    <source>
        <strain evidence="6">SURF_17</strain>
    </source>
</reference>
<evidence type="ECO:0000256" key="2">
    <source>
        <dbReference type="ARBA" id="ARBA00022490"/>
    </source>
</evidence>
<dbReference type="AlphaFoldDB" id="A0A419FA03"/>
<dbReference type="NCBIfam" id="TIGR03652">
    <property type="entry name" value="FeS_repair_RIC"/>
    <property type="match status" value="1"/>
</dbReference>